<reference evidence="2" key="1">
    <citation type="submission" date="2011-07" db="EMBL/GenBank/DDBJ databases">
        <title>Divergent evolution of antigenic variation in African trypanosomes.</title>
        <authorList>
            <person name="Jackson A.P."/>
            <person name="Berry A."/>
            <person name="Allison H.C."/>
            <person name="Burton P."/>
            <person name="Anderson J."/>
            <person name="Aslett M."/>
            <person name="Brown R."/>
            <person name="Corton N."/>
            <person name="Harris D."/>
            <person name="Hauser H."/>
            <person name="Gamble J."/>
            <person name="Gilderthorp R."/>
            <person name="McQuillan J."/>
            <person name="Quail M.A."/>
            <person name="Sanders M."/>
            <person name="Van Tonder A."/>
            <person name="Ginger M.L."/>
            <person name="Donelson J.E."/>
            <person name="Field M.C."/>
            <person name="Barry J.D."/>
            <person name="Berriman M."/>
            <person name="Hertz-Fowler C."/>
        </authorList>
    </citation>
    <scope>NUCLEOTIDE SEQUENCE [LARGE SCALE GENOMIC DNA]</scope>
    <source>
        <strain evidence="2">IL3000</strain>
    </source>
</reference>
<gene>
    <name evidence="1" type="ORF">TCIL3000_0_06780</name>
</gene>
<dbReference type="PANTHER" id="PTHR43191">
    <property type="entry name" value="RRNA METHYLTRANSFERASE 3"/>
    <property type="match status" value="1"/>
</dbReference>
<evidence type="ECO:0000313" key="1">
    <source>
        <dbReference type="EMBL" id="CCD15660.1"/>
    </source>
</evidence>
<name>F9WEF3_TRYCI</name>
<reference evidence="1 2" key="2">
    <citation type="journal article" date="2012" name="Proc. Natl. Acad. Sci. U.S.A.">
        <title>Antigenic diversity is generated by distinct evolutionary mechanisms in African trypanosome species.</title>
        <authorList>
            <person name="Jackson A.P."/>
            <person name="Berry A."/>
            <person name="Aslett M."/>
            <person name="Allison H.C."/>
            <person name="Burton P."/>
            <person name="Vavrova-Anderson J."/>
            <person name="Brown R."/>
            <person name="Browne H."/>
            <person name="Corton N."/>
            <person name="Hauser H."/>
            <person name="Gamble J."/>
            <person name="Gilderthorp R."/>
            <person name="Marcello L."/>
            <person name="McQuillan J."/>
            <person name="Otto T.D."/>
            <person name="Quail M.A."/>
            <person name="Sanders M.J."/>
            <person name="van Tonder A."/>
            <person name="Ginger M.L."/>
            <person name="Field M.C."/>
            <person name="Barry J.D."/>
            <person name="Hertz-Fowler C."/>
            <person name="Berriman M."/>
        </authorList>
    </citation>
    <scope>NUCLEOTIDE SEQUENCE [LARGE SCALE GENOMIC DNA]</scope>
    <source>
        <strain evidence="1 2">IL3000</strain>
    </source>
</reference>
<dbReference type="InterPro" id="IPR029028">
    <property type="entry name" value="Alpha/beta_knot_MTases"/>
</dbReference>
<dbReference type="GO" id="GO:0003723">
    <property type="term" value="F:RNA binding"/>
    <property type="evidence" value="ECO:0007669"/>
    <property type="project" value="TreeGrafter"/>
</dbReference>
<dbReference type="EMBL" id="CAEQ01002002">
    <property type="protein sequence ID" value="CCD15660.1"/>
    <property type="molecule type" value="Genomic_DNA"/>
</dbReference>
<accession>F9WEF3</accession>
<dbReference type="InterPro" id="IPR051259">
    <property type="entry name" value="rRNA_Methyltransferase"/>
</dbReference>
<dbReference type="PANTHER" id="PTHR43191:SF2">
    <property type="entry name" value="RRNA METHYLTRANSFERASE 3, MITOCHONDRIAL"/>
    <property type="match status" value="1"/>
</dbReference>
<dbReference type="InterPro" id="IPR029026">
    <property type="entry name" value="tRNA_m1G_MTases_N"/>
</dbReference>
<keyword evidence="2" id="KW-1185">Reference proteome</keyword>
<dbReference type="Gene3D" id="3.40.1280.10">
    <property type="match status" value="1"/>
</dbReference>
<dbReference type="VEuPathDB" id="TriTrypDB:TcIL3000_0_06780"/>
<proteinExistence type="predicted"/>
<dbReference type="OMA" id="VLYENEY"/>
<organism evidence="1 2">
    <name type="scientific">Trypanosoma congolense (strain IL3000)</name>
    <dbReference type="NCBI Taxonomy" id="1068625"/>
    <lineage>
        <taxon>Eukaryota</taxon>
        <taxon>Discoba</taxon>
        <taxon>Euglenozoa</taxon>
        <taxon>Kinetoplastea</taxon>
        <taxon>Metakinetoplastina</taxon>
        <taxon>Trypanosomatida</taxon>
        <taxon>Trypanosomatidae</taxon>
        <taxon>Trypanosoma</taxon>
        <taxon>Nannomonas</taxon>
    </lineage>
</organism>
<protein>
    <submittedName>
        <fullName evidence="1">WGS project CAEQ00000000 data, annotated contig 258</fullName>
    </submittedName>
</protein>
<dbReference type="SUPFAM" id="SSF75217">
    <property type="entry name" value="alpha/beta knot"/>
    <property type="match status" value="1"/>
</dbReference>
<dbReference type="AlphaFoldDB" id="F9WEF3"/>
<comment type="caution">
    <text evidence="1">The sequence shown here is derived from an EMBL/GenBank/DDBJ whole genome shotgun (WGS) entry which is preliminary data.</text>
</comment>
<evidence type="ECO:0000313" key="2">
    <source>
        <dbReference type="Proteomes" id="UP000000702"/>
    </source>
</evidence>
<sequence length="541" mass="59823">MFVTKQSLQFKLGNIRLKQSSAPPRTTRANDPLTRWSQRICQGWSVTQRLPGLRVGLEGCAAAFNAMNSIRTCMHFGTGVPPSFLSLKCSEDIQNVRGRCYSVAGEGCREGEATSSFSALDGVAWFGESRFFEDPFVKCLPLIALENFTVRSKSLFTCRLPPASRLLVGHENFGVSEKYINGNPLDMAEKGNNCADHVVYIPQYGTISSLNVVTSMGVILFYAYLDTHFPASRSLAEDALERLKVAGGNDHLEALVAYQRCFQRCIPSVVDGSSVARVDPRPIHPMYYGKNVNNIIEAHRHLRSSLLEACSRCCHSGRVSAFGLSVLYENDTDMRSLGGIVRSANAFLVDRVFYFGRRKINVIGTVGTQHYTAPTYLRGPPETGANTADGWATWISTIENQLAEEGAPRKWWFLDCGHGFLYADAKQPDGDAAFLHGKSCDSLHSERLRWYTERCSDTSFTLSLCDSEEVLRDAVAEGVLLVVPQEGILPPLPVLQRCERMLTVFTQEHYDEQSPGLPVSVAVGIALQRLSAVMHPFITAL</sequence>
<dbReference type="Proteomes" id="UP000000702">
    <property type="component" value="Unassembled WGS sequence"/>
</dbReference>